<evidence type="ECO:0000313" key="1">
    <source>
        <dbReference type="EMBL" id="MEY9316849.1"/>
    </source>
</evidence>
<accession>A0ABV4F181</accession>
<organism evidence="1 2">
    <name type="scientific">Bradyrhizobium elkanii</name>
    <dbReference type="NCBI Taxonomy" id="29448"/>
    <lineage>
        <taxon>Bacteria</taxon>
        <taxon>Pseudomonadati</taxon>
        <taxon>Pseudomonadota</taxon>
        <taxon>Alphaproteobacteria</taxon>
        <taxon>Hyphomicrobiales</taxon>
        <taxon>Nitrobacteraceae</taxon>
        <taxon>Bradyrhizobium</taxon>
    </lineage>
</organism>
<name>A0ABV4F181_BRAEL</name>
<dbReference type="Proteomes" id="UP001565471">
    <property type="component" value="Unassembled WGS sequence"/>
</dbReference>
<dbReference type="RefSeq" id="WP_253623481.1">
    <property type="nucleotide sequence ID" value="NZ_CP126004.1"/>
</dbReference>
<dbReference type="EMBL" id="JBGBZA010000002">
    <property type="protein sequence ID" value="MEY9316849.1"/>
    <property type="molecule type" value="Genomic_DNA"/>
</dbReference>
<sequence length="396" mass="42491">MGQTGRPSGRPFSFWRVCVPTGYTPIYRIYKGGVDITDRFNDRCTQIKVDLTAGGGDSDHCTITLDDRDWAISRPFPGETLGIWLGYEEIGLAFMGTFNISDVIFTGPPRAIQLVGESAGLNDLQKAPVVKEFANQSLGDILGSMAGQSGLGSAIGGNLAGITIPFKNQITSNYHMIHELERMYGAVAKVVNGQLLFIKRDGLKSASGVDMATLILNPAHFGQWSVKHSSRPTAGSVQASWWDDKDMIRRWVDHAAGGKDSGGQTFGGPVQLGGVFNSAAEALAAAQSKMEALKRAEMTAKFDLAKGDPWIRDQQAILVTGMRDGIDGGFLVDKATHTYVRSSGIKTTLECKASGPGDNLALASKEFLQPIGNETVGDLLSHGLVPPNIKDIYPIM</sequence>
<protein>
    <submittedName>
        <fullName evidence="1">Phage protein D</fullName>
    </submittedName>
</protein>
<comment type="caution">
    <text evidence="1">The sequence shown here is derived from an EMBL/GenBank/DDBJ whole genome shotgun (WGS) entry which is preliminary data.</text>
</comment>
<gene>
    <name evidence="1" type="ORF">ABIF29_003648</name>
</gene>
<evidence type="ECO:0000313" key="2">
    <source>
        <dbReference type="Proteomes" id="UP001565471"/>
    </source>
</evidence>
<proteinExistence type="predicted"/>
<reference evidence="1 2" key="1">
    <citation type="submission" date="2024-07" db="EMBL/GenBank/DDBJ databases">
        <title>Genomic Encyclopedia of Type Strains, Phase V (KMG-V): Genome sequencing to study the core and pangenomes of soil and plant-associated prokaryotes.</title>
        <authorList>
            <person name="Whitman W."/>
        </authorList>
    </citation>
    <scope>NUCLEOTIDE SEQUENCE [LARGE SCALE GENOMIC DNA]</scope>
    <source>
        <strain evidence="1 2">USDA 415</strain>
    </source>
</reference>
<dbReference type="SUPFAM" id="SSF69279">
    <property type="entry name" value="Phage tail proteins"/>
    <property type="match status" value="1"/>
</dbReference>
<keyword evidence="2" id="KW-1185">Reference proteome</keyword>